<dbReference type="Pfam" id="PF01597">
    <property type="entry name" value="GCV_H"/>
    <property type="match status" value="1"/>
</dbReference>
<dbReference type="InterPro" id="IPR011053">
    <property type="entry name" value="Single_hybrid_motif"/>
</dbReference>
<dbReference type="PANTHER" id="PTHR11715:SF3">
    <property type="entry name" value="GLYCINE CLEAVAGE SYSTEM H PROTEIN-RELATED"/>
    <property type="match status" value="1"/>
</dbReference>
<accession>A0ABT9D5L4</accession>
<dbReference type="InterPro" id="IPR002930">
    <property type="entry name" value="GCV_H"/>
</dbReference>
<evidence type="ECO:0000313" key="6">
    <source>
        <dbReference type="Proteomes" id="UP001232536"/>
    </source>
</evidence>
<dbReference type="PANTHER" id="PTHR11715">
    <property type="entry name" value="GLYCINE CLEAVAGE SYSTEM H PROTEIN"/>
    <property type="match status" value="1"/>
</dbReference>
<dbReference type="PROSITE" id="PS50968">
    <property type="entry name" value="BIOTINYL_LIPOYL"/>
    <property type="match status" value="1"/>
</dbReference>
<comment type="caution">
    <text evidence="5">The sequence shown here is derived from an EMBL/GenBank/DDBJ whole genome shotgun (WGS) entry which is preliminary data.</text>
</comment>
<comment type="subunit">
    <text evidence="3">The glycine cleavage system is composed of four proteins: P, T, L and H.</text>
</comment>
<evidence type="ECO:0000259" key="4">
    <source>
        <dbReference type="PROSITE" id="PS50968"/>
    </source>
</evidence>
<feature type="domain" description="Lipoyl-binding" evidence="4">
    <location>
        <begin position="21"/>
        <end position="103"/>
    </location>
</feature>
<evidence type="ECO:0000256" key="3">
    <source>
        <dbReference type="HAMAP-Rule" id="MF_00272"/>
    </source>
</evidence>
<keyword evidence="6" id="KW-1185">Reference proteome</keyword>
<dbReference type="Gene3D" id="2.40.50.100">
    <property type="match status" value="1"/>
</dbReference>
<feature type="modified residue" description="N6-lipoyllysine" evidence="3">
    <location>
        <position position="62"/>
    </location>
</feature>
<reference evidence="5 6" key="1">
    <citation type="submission" date="2023-07" db="EMBL/GenBank/DDBJ databases">
        <title>Description of novel actinomycetes strains, isolated from tidal flat sediment.</title>
        <authorList>
            <person name="Lu C."/>
        </authorList>
    </citation>
    <scope>NUCLEOTIDE SEQUENCE [LARGE SCALE GENOMIC DNA]</scope>
    <source>
        <strain evidence="5 6">SYSU T00b441</strain>
    </source>
</reference>
<dbReference type="RefSeq" id="WP_304599776.1">
    <property type="nucleotide sequence ID" value="NZ_JAUQYO010000002.1"/>
</dbReference>
<dbReference type="NCBIfam" id="NF002270">
    <property type="entry name" value="PRK01202.1"/>
    <property type="match status" value="1"/>
</dbReference>
<dbReference type="SUPFAM" id="SSF51230">
    <property type="entry name" value="Single hybrid motif"/>
    <property type="match status" value="1"/>
</dbReference>
<gene>
    <name evidence="3 5" type="primary">gcvH</name>
    <name evidence="5" type="ORF">Q6348_02600</name>
</gene>
<dbReference type="CDD" id="cd06848">
    <property type="entry name" value="GCS_H"/>
    <property type="match status" value="1"/>
</dbReference>
<name>A0ABT9D5L4_9CELL</name>
<comment type="cofactor">
    <cofactor evidence="3">
        <name>(R)-lipoate</name>
        <dbReference type="ChEBI" id="CHEBI:83088"/>
    </cofactor>
    <text evidence="3">Binds 1 lipoyl cofactor covalently.</text>
</comment>
<comment type="function">
    <text evidence="3">The glycine cleavage system catalyzes the degradation of glycine. The H protein shuttles the methylamine group of glycine from the P protein to the T protein.</text>
</comment>
<comment type="similarity">
    <text evidence="1 3">Belongs to the GcvH family.</text>
</comment>
<dbReference type="HAMAP" id="MF_00272">
    <property type="entry name" value="GcvH"/>
    <property type="match status" value="1"/>
</dbReference>
<dbReference type="Proteomes" id="UP001232536">
    <property type="component" value="Unassembled WGS sequence"/>
</dbReference>
<proteinExistence type="inferred from homology"/>
<organism evidence="5 6">
    <name type="scientific">Actinotalea lenta</name>
    <dbReference type="NCBI Taxonomy" id="3064654"/>
    <lineage>
        <taxon>Bacteria</taxon>
        <taxon>Bacillati</taxon>
        <taxon>Actinomycetota</taxon>
        <taxon>Actinomycetes</taxon>
        <taxon>Micrococcales</taxon>
        <taxon>Cellulomonadaceae</taxon>
        <taxon>Actinotalea</taxon>
    </lineage>
</organism>
<dbReference type="EMBL" id="JAUQYP010000001">
    <property type="protein sequence ID" value="MDO8106083.1"/>
    <property type="molecule type" value="Genomic_DNA"/>
</dbReference>
<keyword evidence="2 3" id="KW-0450">Lipoyl</keyword>
<dbReference type="NCBIfam" id="TIGR00527">
    <property type="entry name" value="gcvH"/>
    <property type="match status" value="1"/>
</dbReference>
<dbReference type="InterPro" id="IPR000089">
    <property type="entry name" value="Biotin_lipoyl"/>
</dbReference>
<sequence length="123" mass="12532">MSNPTELQYTAEHEWVAAGDPATVGITAHAADALGDVVYLELPEVGATITAGEVCGEIESTKSVSELFAPVDGTVVEVNSAAVDDPSVVNADPYGAGWLLRVAVSGDGGELLTAEQYAALVGE</sequence>
<dbReference type="InterPro" id="IPR017453">
    <property type="entry name" value="GCV_H_sub"/>
</dbReference>
<dbReference type="PROSITE" id="PS00189">
    <property type="entry name" value="LIPOYL"/>
    <property type="match status" value="1"/>
</dbReference>
<evidence type="ECO:0000256" key="2">
    <source>
        <dbReference type="ARBA" id="ARBA00022823"/>
    </source>
</evidence>
<protein>
    <recommendedName>
        <fullName evidence="3">Glycine cleavage system H protein</fullName>
    </recommendedName>
</protein>
<evidence type="ECO:0000313" key="5">
    <source>
        <dbReference type="EMBL" id="MDO8106083.1"/>
    </source>
</evidence>
<evidence type="ECO:0000256" key="1">
    <source>
        <dbReference type="ARBA" id="ARBA00009249"/>
    </source>
</evidence>
<dbReference type="InterPro" id="IPR033753">
    <property type="entry name" value="GCV_H/Fam206"/>
</dbReference>
<dbReference type="InterPro" id="IPR003016">
    <property type="entry name" value="2-oxoA_DH_lipoyl-BS"/>
</dbReference>